<protein>
    <recommendedName>
        <fullName evidence="5 9">Mannonate dehydratase</fullName>
        <ecNumber evidence="5 9">4.2.1.8</ecNumber>
    </recommendedName>
    <alternativeName>
        <fullName evidence="9">D-mannonate hydro-lyase</fullName>
    </alternativeName>
</protein>
<name>A0A1M6MT67_9FIRM</name>
<evidence type="ECO:0000256" key="3">
    <source>
        <dbReference type="ARBA" id="ARBA00004892"/>
    </source>
</evidence>
<dbReference type="InterPro" id="IPR036237">
    <property type="entry name" value="Xyl_isomerase-like_sf"/>
</dbReference>
<dbReference type="NCBIfam" id="NF003027">
    <property type="entry name" value="PRK03906.1"/>
    <property type="match status" value="1"/>
</dbReference>
<dbReference type="GO" id="GO:0008927">
    <property type="term" value="F:mannonate dehydratase activity"/>
    <property type="evidence" value="ECO:0007669"/>
    <property type="project" value="UniProtKB-UniRule"/>
</dbReference>
<comment type="function">
    <text evidence="2 9">Catalyzes the dehydration of D-mannonate.</text>
</comment>
<dbReference type="Pfam" id="PF03786">
    <property type="entry name" value="UxuA"/>
    <property type="match status" value="1"/>
</dbReference>
<dbReference type="GO" id="GO:0030145">
    <property type="term" value="F:manganese ion binding"/>
    <property type="evidence" value="ECO:0007669"/>
    <property type="project" value="TreeGrafter"/>
</dbReference>
<keyword evidence="7 9" id="KW-0464">Manganese</keyword>
<dbReference type="Proteomes" id="UP000184301">
    <property type="component" value="Unassembled WGS sequence"/>
</dbReference>
<organism evidence="10 11">
    <name type="scientific">Hespellia stercorisuis DSM 15480</name>
    <dbReference type="NCBI Taxonomy" id="1121950"/>
    <lineage>
        <taxon>Bacteria</taxon>
        <taxon>Bacillati</taxon>
        <taxon>Bacillota</taxon>
        <taxon>Clostridia</taxon>
        <taxon>Lachnospirales</taxon>
        <taxon>Lachnospiraceae</taxon>
        <taxon>Hespellia</taxon>
    </lineage>
</organism>
<dbReference type="STRING" id="1121950.SAMN02745243_01577"/>
<dbReference type="GO" id="GO:0008198">
    <property type="term" value="F:ferrous iron binding"/>
    <property type="evidence" value="ECO:0007669"/>
    <property type="project" value="TreeGrafter"/>
</dbReference>
<sequence length="354" mass="40016">MDMTLRWFGDGYDTVSLENIRQIPGVTGVVSTLYDAQPGDLWEKEKVAALKARVESTGLKLLGIESVNIHDSIKVGTPERDQYIENYIKTIELLGEAGVKCICYNFMPVFDWTRSDLAKLRSDGATVLAYDQKEIDLIDPANIFESMQKKAGDTLLPGWEPERMAHLQELFEMYADVDEEKLFENLKYFLEAIRPACEKYEVNMAIHPDDPPWKVFGLPRIMTSRENLLRLTKIVDAPFNGITLCTGSLGSNPDNDIPDIIRSLEGRIHFAHVRNVQHNAPGDFQEAAHLSSDGSLDMYEIMKALSDIHFEGLMRPDHGRMIWGEKAMPGYGLYDRALGAAYLNGLWEAIKKNK</sequence>
<evidence type="ECO:0000313" key="11">
    <source>
        <dbReference type="Proteomes" id="UP000184301"/>
    </source>
</evidence>
<dbReference type="EC" id="4.2.1.8" evidence="5 9"/>
<proteinExistence type="inferred from homology"/>
<dbReference type="SUPFAM" id="SSF51658">
    <property type="entry name" value="Xylose isomerase-like"/>
    <property type="match status" value="1"/>
</dbReference>
<dbReference type="GO" id="GO:0042840">
    <property type="term" value="P:D-glucuronate catabolic process"/>
    <property type="evidence" value="ECO:0007669"/>
    <property type="project" value="TreeGrafter"/>
</dbReference>
<comment type="catalytic activity">
    <reaction evidence="1 9">
        <text>D-mannonate = 2-dehydro-3-deoxy-D-gluconate + H2O</text>
        <dbReference type="Rhea" id="RHEA:20097"/>
        <dbReference type="ChEBI" id="CHEBI:15377"/>
        <dbReference type="ChEBI" id="CHEBI:17767"/>
        <dbReference type="ChEBI" id="CHEBI:57990"/>
        <dbReference type="EC" id="4.2.1.8"/>
    </reaction>
</comment>
<dbReference type="PIRSF" id="PIRSF016049">
    <property type="entry name" value="Man_dehyd"/>
    <property type="match status" value="1"/>
</dbReference>
<dbReference type="UniPathway" id="UPA00246"/>
<dbReference type="Gene3D" id="3.20.20.150">
    <property type="entry name" value="Divalent-metal-dependent TIM barrel enzymes"/>
    <property type="match status" value="1"/>
</dbReference>
<comment type="similarity">
    <text evidence="4 9">Belongs to the mannonate dehydratase family.</text>
</comment>
<evidence type="ECO:0000313" key="10">
    <source>
        <dbReference type="EMBL" id="SHJ86569.1"/>
    </source>
</evidence>
<keyword evidence="6 9" id="KW-0408">Iron</keyword>
<dbReference type="HAMAP" id="MF_00106">
    <property type="entry name" value="UxuA"/>
    <property type="match status" value="1"/>
</dbReference>
<gene>
    <name evidence="9" type="primary">uxuA</name>
    <name evidence="10" type="ORF">SAMN02745243_01577</name>
</gene>
<accession>A0A1M6MT67</accession>
<dbReference type="AlphaFoldDB" id="A0A1M6MT67"/>
<keyword evidence="8 9" id="KW-0456">Lyase</keyword>
<dbReference type="OrthoDB" id="9780250at2"/>
<dbReference type="PANTHER" id="PTHR30387">
    <property type="entry name" value="MANNONATE DEHYDRATASE"/>
    <property type="match status" value="1"/>
</dbReference>
<evidence type="ECO:0000256" key="7">
    <source>
        <dbReference type="ARBA" id="ARBA00023211"/>
    </source>
</evidence>
<evidence type="ECO:0000256" key="8">
    <source>
        <dbReference type="ARBA" id="ARBA00023239"/>
    </source>
</evidence>
<comment type="pathway">
    <text evidence="3 9">Carbohydrate metabolism; pentose and glucuronate interconversion.</text>
</comment>
<dbReference type="PANTHER" id="PTHR30387:SF2">
    <property type="entry name" value="MANNONATE DEHYDRATASE"/>
    <property type="match status" value="1"/>
</dbReference>
<evidence type="ECO:0000256" key="5">
    <source>
        <dbReference type="ARBA" id="ARBA00012927"/>
    </source>
</evidence>
<evidence type="ECO:0000256" key="4">
    <source>
        <dbReference type="ARBA" id="ARBA00007389"/>
    </source>
</evidence>
<reference evidence="10 11" key="1">
    <citation type="submission" date="2016-11" db="EMBL/GenBank/DDBJ databases">
        <authorList>
            <person name="Jaros S."/>
            <person name="Januszkiewicz K."/>
            <person name="Wedrychowicz H."/>
        </authorList>
    </citation>
    <scope>NUCLEOTIDE SEQUENCE [LARGE SCALE GENOMIC DNA]</scope>
    <source>
        <strain evidence="10 11">DSM 15480</strain>
    </source>
</reference>
<evidence type="ECO:0000256" key="6">
    <source>
        <dbReference type="ARBA" id="ARBA00023004"/>
    </source>
</evidence>
<evidence type="ECO:0000256" key="2">
    <source>
        <dbReference type="ARBA" id="ARBA00002713"/>
    </source>
</evidence>
<dbReference type="RefSeq" id="WP_073108038.1">
    <property type="nucleotide sequence ID" value="NZ_FQZY01000020.1"/>
</dbReference>
<comment type="cofactor">
    <cofactor evidence="9">
        <name>Fe(2+)</name>
        <dbReference type="ChEBI" id="CHEBI:29033"/>
    </cofactor>
    <cofactor evidence="9">
        <name>Mn(2+)</name>
        <dbReference type="ChEBI" id="CHEBI:29035"/>
    </cofactor>
</comment>
<keyword evidence="11" id="KW-1185">Reference proteome</keyword>
<evidence type="ECO:0000256" key="1">
    <source>
        <dbReference type="ARBA" id="ARBA00001794"/>
    </source>
</evidence>
<dbReference type="InterPro" id="IPR004628">
    <property type="entry name" value="Man_deHydtase"/>
</dbReference>
<evidence type="ECO:0000256" key="9">
    <source>
        <dbReference type="HAMAP-Rule" id="MF_00106"/>
    </source>
</evidence>
<dbReference type="EMBL" id="FQZY01000020">
    <property type="protein sequence ID" value="SHJ86569.1"/>
    <property type="molecule type" value="Genomic_DNA"/>
</dbReference>
<dbReference type="NCBIfam" id="TIGR00695">
    <property type="entry name" value="uxuA"/>
    <property type="match status" value="1"/>
</dbReference>